<keyword evidence="4" id="KW-1185">Reference proteome</keyword>
<organism evidence="3 4">
    <name type="scientific">Aspergillus glaucus CBS 516.65</name>
    <dbReference type="NCBI Taxonomy" id="1160497"/>
    <lineage>
        <taxon>Eukaryota</taxon>
        <taxon>Fungi</taxon>
        <taxon>Dikarya</taxon>
        <taxon>Ascomycota</taxon>
        <taxon>Pezizomycotina</taxon>
        <taxon>Eurotiomycetes</taxon>
        <taxon>Eurotiomycetidae</taxon>
        <taxon>Eurotiales</taxon>
        <taxon>Aspergillaceae</taxon>
        <taxon>Aspergillus</taxon>
        <taxon>Aspergillus subgen. Aspergillus</taxon>
    </lineage>
</organism>
<evidence type="ECO:0000259" key="2">
    <source>
        <dbReference type="Pfam" id="PF06916"/>
    </source>
</evidence>
<dbReference type="Pfam" id="PF06916">
    <property type="entry name" value="FAM210A-B_dom"/>
    <property type="match status" value="1"/>
</dbReference>
<dbReference type="InterPro" id="IPR045866">
    <property type="entry name" value="FAM210A/B-like"/>
</dbReference>
<proteinExistence type="predicted"/>
<evidence type="ECO:0000313" key="4">
    <source>
        <dbReference type="Proteomes" id="UP000184300"/>
    </source>
</evidence>
<reference evidence="4" key="1">
    <citation type="journal article" date="2017" name="Genome Biol.">
        <title>Comparative genomics reveals high biological diversity and specific adaptations in the industrially and medically important fungal genus Aspergillus.</title>
        <authorList>
            <person name="de Vries R.P."/>
            <person name="Riley R."/>
            <person name="Wiebenga A."/>
            <person name="Aguilar-Osorio G."/>
            <person name="Amillis S."/>
            <person name="Uchima C.A."/>
            <person name="Anderluh G."/>
            <person name="Asadollahi M."/>
            <person name="Askin M."/>
            <person name="Barry K."/>
            <person name="Battaglia E."/>
            <person name="Bayram O."/>
            <person name="Benocci T."/>
            <person name="Braus-Stromeyer S.A."/>
            <person name="Caldana C."/>
            <person name="Canovas D."/>
            <person name="Cerqueira G.C."/>
            <person name="Chen F."/>
            <person name="Chen W."/>
            <person name="Choi C."/>
            <person name="Clum A."/>
            <person name="Dos Santos R.A."/>
            <person name="Damasio A.R."/>
            <person name="Diallinas G."/>
            <person name="Emri T."/>
            <person name="Fekete E."/>
            <person name="Flipphi M."/>
            <person name="Freyberg S."/>
            <person name="Gallo A."/>
            <person name="Gournas C."/>
            <person name="Habgood R."/>
            <person name="Hainaut M."/>
            <person name="Harispe M.L."/>
            <person name="Henrissat B."/>
            <person name="Hilden K.S."/>
            <person name="Hope R."/>
            <person name="Hossain A."/>
            <person name="Karabika E."/>
            <person name="Karaffa L."/>
            <person name="Karanyi Z."/>
            <person name="Krasevec N."/>
            <person name="Kuo A."/>
            <person name="Kusch H."/>
            <person name="LaButti K."/>
            <person name="Lagendijk E.L."/>
            <person name="Lapidus A."/>
            <person name="Levasseur A."/>
            <person name="Lindquist E."/>
            <person name="Lipzen A."/>
            <person name="Logrieco A.F."/>
            <person name="MacCabe A."/>
            <person name="Maekelae M.R."/>
            <person name="Malavazi I."/>
            <person name="Melin P."/>
            <person name="Meyer V."/>
            <person name="Mielnichuk N."/>
            <person name="Miskei M."/>
            <person name="Molnar A.P."/>
            <person name="Mule G."/>
            <person name="Ngan C.Y."/>
            <person name="Orejas M."/>
            <person name="Orosz E."/>
            <person name="Ouedraogo J.P."/>
            <person name="Overkamp K.M."/>
            <person name="Park H.-S."/>
            <person name="Perrone G."/>
            <person name="Piumi F."/>
            <person name="Punt P.J."/>
            <person name="Ram A.F."/>
            <person name="Ramon A."/>
            <person name="Rauscher S."/>
            <person name="Record E."/>
            <person name="Riano-Pachon D.M."/>
            <person name="Robert V."/>
            <person name="Roehrig J."/>
            <person name="Ruller R."/>
            <person name="Salamov A."/>
            <person name="Salih N.S."/>
            <person name="Samson R.A."/>
            <person name="Sandor E."/>
            <person name="Sanguinetti M."/>
            <person name="Schuetze T."/>
            <person name="Sepcic K."/>
            <person name="Shelest E."/>
            <person name="Sherlock G."/>
            <person name="Sophianopoulou V."/>
            <person name="Squina F.M."/>
            <person name="Sun H."/>
            <person name="Susca A."/>
            <person name="Todd R.B."/>
            <person name="Tsang A."/>
            <person name="Unkles S.E."/>
            <person name="van de Wiele N."/>
            <person name="van Rossen-Uffink D."/>
            <person name="Oliveira J.V."/>
            <person name="Vesth T.C."/>
            <person name="Visser J."/>
            <person name="Yu J.-H."/>
            <person name="Zhou M."/>
            <person name="Andersen M.R."/>
            <person name="Archer D.B."/>
            <person name="Baker S.E."/>
            <person name="Benoit I."/>
            <person name="Brakhage A.A."/>
            <person name="Braus G.H."/>
            <person name="Fischer R."/>
            <person name="Frisvad J.C."/>
            <person name="Goldman G.H."/>
            <person name="Houbraken J."/>
            <person name="Oakley B."/>
            <person name="Pocsi I."/>
            <person name="Scazzocchio C."/>
            <person name="Seiboth B."/>
            <person name="vanKuyk P.A."/>
            <person name="Wortman J."/>
            <person name="Dyer P.S."/>
            <person name="Grigoriev I.V."/>
        </authorList>
    </citation>
    <scope>NUCLEOTIDE SEQUENCE [LARGE SCALE GENOMIC DNA]</scope>
    <source>
        <strain evidence="4">CBS 516.65</strain>
    </source>
</reference>
<dbReference type="Proteomes" id="UP000184300">
    <property type="component" value="Unassembled WGS sequence"/>
</dbReference>
<dbReference type="STRING" id="1160497.A0A1L9VTR3"/>
<dbReference type="InterPro" id="IPR009688">
    <property type="entry name" value="FAM210A/B-like_dom"/>
</dbReference>
<dbReference type="VEuPathDB" id="FungiDB:ASPGLDRAFT_43811"/>
<evidence type="ECO:0000256" key="1">
    <source>
        <dbReference type="SAM" id="MobiDB-lite"/>
    </source>
</evidence>
<name>A0A1L9VTR3_ASPGL</name>
<evidence type="ECO:0000313" key="3">
    <source>
        <dbReference type="EMBL" id="OJJ87282.1"/>
    </source>
</evidence>
<accession>A0A1L9VTR3</accession>
<dbReference type="EMBL" id="KV878891">
    <property type="protein sequence ID" value="OJJ87282.1"/>
    <property type="molecule type" value="Genomic_DNA"/>
</dbReference>
<dbReference type="PANTHER" id="PTHR21377">
    <property type="entry name" value="PROTEIN FAM210B, MITOCHONDRIAL"/>
    <property type="match status" value="1"/>
</dbReference>
<dbReference type="OrthoDB" id="426386at2759"/>
<dbReference type="GO" id="GO:0005739">
    <property type="term" value="C:mitochondrion"/>
    <property type="evidence" value="ECO:0007669"/>
    <property type="project" value="TreeGrafter"/>
</dbReference>
<sequence>MSLRHTLLSRWIASPTQFLQSASALKSSPSVSQPLFMRLRPMGLSGSPSLPSTSLSRSFSLGRSFQLQGRSLGRMNGRPRIENSRPRQQRRQQQQQRRGFSSSRQAPESLSQKLRKLSREYGWSALGVYLLLSALDFPFCFAAVRLLGADRIGHYEDVILQTVADGVHAVWPSNQDEEFDSEEVGEENKVEAEKMEEQTKQATAKKKADQASLWTQLALAYAIHKSLIFIRVPLTAAITPKVVKILRAWGVDITRRRP</sequence>
<feature type="domain" description="DUF1279" evidence="2">
    <location>
        <begin position="112"/>
        <end position="240"/>
    </location>
</feature>
<feature type="compositionally biased region" description="Low complexity" evidence="1">
    <location>
        <begin position="91"/>
        <end position="105"/>
    </location>
</feature>
<feature type="region of interest" description="Disordered" evidence="1">
    <location>
        <begin position="72"/>
        <end position="111"/>
    </location>
</feature>
<gene>
    <name evidence="3" type="ORF">ASPGLDRAFT_43811</name>
</gene>
<dbReference type="AlphaFoldDB" id="A0A1L9VTR3"/>
<protein>
    <recommendedName>
        <fullName evidence="2">DUF1279 domain-containing protein</fullName>
    </recommendedName>
</protein>
<dbReference type="PANTHER" id="PTHR21377:SF0">
    <property type="entry name" value="PROTEIN FAM210B, MITOCHONDRIAL"/>
    <property type="match status" value="1"/>
</dbReference>
<dbReference type="RefSeq" id="XP_022403971.1">
    <property type="nucleotide sequence ID" value="XM_022545889.1"/>
</dbReference>
<dbReference type="GeneID" id="34462150"/>